<feature type="transmembrane region" description="Helical" evidence="1">
    <location>
        <begin position="12"/>
        <end position="32"/>
    </location>
</feature>
<evidence type="ECO:0000313" key="2">
    <source>
        <dbReference type="EMBL" id="MBD2775688.1"/>
    </source>
</evidence>
<keyword evidence="3" id="KW-1185">Reference proteome</keyword>
<dbReference type="RefSeq" id="WP_190834442.1">
    <property type="nucleotide sequence ID" value="NZ_CAWPPI010000084.1"/>
</dbReference>
<reference evidence="2" key="1">
    <citation type="submission" date="2020-09" db="EMBL/GenBank/DDBJ databases">
        <title>Iningainema tapete sp. nov. (Scytonemataceae, Cyanobacteria) from greenhouses in central Florida (USA) produces two types of nodularin with biosynthetic potential for microcystin-LR and anabaenopeptins.</title>
        <authorList>
            <person name="Berthold D.E."/>
            <person name="Lefler F.W."/>
            <person name="Huang I.-S."/>
            <person name="Abdulla H."/>
            <person name="Zimba P.V."/>
            <person name="Laughinghouse H.D. IV."/>
        </authorList>
    </citation>
    <scope>NUCLEOTIDE SEQUENCE</scope>
    <source>
        <strain evidence="2">BLCCT55</strain>
    </source>
</reference>
<accession>A0A8J6XJJ2</accession>
<evidence type="ECO:0000313" key="3">
    <source>
        <dbReference type="Proteomes" id="UP000629098"/>
    </source>
</evidence>
<keyword evidence="1" id="KW-0472">Membrane</keyword>
<sequence>MTLARTYRCFSYTLVGVVIGYAIASWGEYAFAQNPCLPGQPCVIPPASYKPIKPNPPARLPSRLLEQLQKLNPQAIQQLQREDPQAIEKLRQLDPHTLQRLQQLAPNSRQQLQQYAR</sequence>
<keyword evidence="1" id="KW-0812">Transmembrane</keyword>
<dbReference type="Proteomes" id="UP000629098">
    <property type="component" value="Unassembled WGS sequence"/>
</dbReference>
<organism evidence="2 3">
    <name type="scientific">Iningainema tapete BLCC-T55</name>
    <dbReference type="NCBI Taxonomy" id="2748662"/>
    <lineage>
        <taxon>Bacteria</taxon>
        <taxon>Bacillati</taxon>
        <taxon>Cyanobacteriota</taxon>
        <taxon>Cyanophyceae</taxon>
        <taxon>Nostocales</taxon>
        <taxon>Scytonemataceae</taxon>
        <taxon>Iningainema tapete</taxon>
    </lineage>
</organism>
<proteinExistence type="predicted"/>
<comment type="caution">
    <text evidence="2">The sequence shown here is derived from an EMBL/GenBank/DDBJ whole genome shotgun (WGS) entry which is preliminary data.</text>
</comment>
<dbReference type="EMBL" id="JACXAE010000084">
    <property type="protein sequence ID" value="MBD2775688.1"/>
    <property type="molecule type" value="Genomic_DNA"/>
</dbReference>
<gene>
    <name evidence="2" type="ORF">ICL16_27435</name>
</gene>
<protein>
    <submittedName>
        <fullName evidence="2">Uncharacterized protein</fullName>
    </submittedName>
</protein>
<name>A0A8J6XJJ2_9CYAN</name>
<keyword evidence="1" id="KW-1133">Transmembrane helix</keyword>
<evidence type="ECO:0000256" key="1">
    <source>
        <dbReference type="SAM" id="Phobius"/>
    </source>
</evidence>
<dbReference type="AlphaFoldDB" id="A0A8J6XJJ2"/>